<feature type="transmembrane region" description="Helical" evidence="1">
    <location>
        <begin position="172"/>
        <end position="199"/>
    </location>
</feature>
<accession>A0ABS5TM42</accession>
<feature type="transmembrane region" description="Helical" evidence="1">
    <location>
        <begin position="246"/>
        <end position="268"/>
    </location>
</feature>
<protein>
    <submittedName>
        <fullName evidence="3">CPBP family intramembrane metalloprotease</fullName>
    </submittedName>
</protein>
<keyword evidence="3" id="KW-0378">Hydrolase</keyword>
<feature type="transmembrane region" description="Helical" evidence="1">
    <location>
        <begin position="211"/>
        <end position="234"/>
    </location>
</feature>
<dbReference type="RefSeq" id="WP_214158545.1">
    <property type="nucleotide sequence ID" value="NZ_JAHBAY010000011.1"/>
</dbReference>
<dbReference type="Proteomes" id="UP001197247">
    <property type="component" value="Unassembled WGS sequence"/>
</dbReference>
<comment type="caution">
    <text evidence="3">The sequence shown here is derived from an EMBL/GenBank/DDBJ whole genome shotgun (WGS) entry which is preliminary data.</text>
</comment>
<proteinExistence type="predicted"/>
<evidence type="ECO:0000259" key="2">
    <source>
        <dbReference type="Pfam" id="PF02517"/>
    </source>
</evidence>
<organism evidence="3 4">
    <name type="scientific">Kineosporia corallincola</name>
    <dbReference type="NCBI Taxonomy" id="2835133"/>
    <lineage>
        <taxon>Bacteria</taxon>
        <taxon>Bacillati</taxon>
        <taxon>Actinomycetota</taxon>
        <taxon>Actinomycetes</taxon>
        <taxon>Kineosporiales</taxon>
        <taxon>Kineosporiaceae</taxon>
        <taxon>Kineosporia</taxon>
    </lineage>
</organism>
<feature type="transmembrane region" description="Helical" evidence="1">
    <location>
        <begin position="131"/>
        <end position="152"/>
    </location>
</feature>
<feature type="transmembrane region" description="Helical" evidence="1">
    <location>
        <begin position="95"/>
        <end position="119"/>
    </location>
</feature>
<keyword evidence="1" id="KW-0472">Membrane</keyword>
<reference evidence="3 4" key="1">
    <citation type="submission" date="2021-05" db="EMBL/GenBank/DDBJ databases">
        <title>Kineosporia and Streptomyces sp. nov. two new marine actinobacteria isolated from Coral.</title>
        <authorList>
            <person name="Buangrab K."/>
            <person name="Sutthacheep M."/>
            <person name="Yeemin T."/>
            <person name="Harunari E."/>
            <person name="Igarashi Y."/>
            <person name="Kanchanasin P."/>
            <person name="Tanasupawat S."/>
            <person name="Phongsopitanun W."/>
        </authorList>
    </citation>
    <scope>NUCLEOTIDE SEQUENCE [LARGE SCALE GENOMIC DNA]</scope>
    <source>
        <strain evidence="3 4">J2-2</strain>
    </source>
</reference>
<keyword evidence="3" id="KW-0645">Protease</keyword>
<keyword evidence="1" id="KW-1133">Transmembrane helix</keyword>
<keyword evidence="1" id="KW-0812">Transmembrane</keyword>
<dbReference type="InterPro" id="IPR003675">
    <property type="entry name" value="Rce1/LyrA-like_dom"/>
</dbReference>
<name>A0ABS5TM42_9ACTN</name>
<keyword evidence="4" id="KW-1185">Reference proteome</keyword>
<evidence type="ECO:0000313" key="3">
    <source>
        <dbReference type="EMBL" id="MBT0772173.1"/>
    </source>
</evidence>
<dbReference type="EMBL" id="JAHBAY010000011">
    <property type="protein sequence ID" value="MBT0772173.1"/>
    <property type="molecule type" value="Genomic_DNA"/>
</dbReference>
<evidence type="ECO:0000313" key="4">
    <source>
        <dbReference type="Proteomes" id="UP001197247"/>
    </source>
</evidence>
<feature type="transmembrane region" description="Helical" evidence="1">
    <location>
        <begin position="69"/>
        <end position="89"/>
    </location>
</feature>
<dbReference type="GO" id="GO:0008237">
    <property type="term" value="F:metallopeptidase activity"/>
    <property type="evidence" value="ECO:0007669"/>
    <property type="project" value="UniProtKB-KW"/>
</dbReference>
<gene>
    <name evidence="3" type="ORF">KIH74_24730</name>
</gene>
<keyword evidence="3" id="KW-0482">Metalloprotease</keyword>
<feature type="domain" description="CAAX prenyl protease 2/Lysostaphin resistance protein A-like" evidence="2">
    <location>
        <begin position="173"/>
        <end position="258"/>
    </location>
</feature>
<sequence>MPEMPHDTGHPTRSTFEARASRRLERFAAAGLRRTATGRAVETFLRTTLIERVPRDHQQSDSGFRRRRVVTAITLVLGATLLGVSLSVAPGDPVFYPLTLLVAVVWTVGGLASGPLHLGWTSYRGALRRPLVNGIALGLMAGAIFVVGALIVREIPPLRNFVAHVLAHEKEGSLLLVVVVTLLNGLAEEVFFRGALFAAIGRRHPVLISTVVYAVATIATRNPMLVFAAFLLGAVLGLERRASGGILAPMATHATWSAVMLTTLPPLFPS</sequence>
<evidence type="ECO:0000256" key="1">
    <source>
        <dbReference type="SAM" id="Phobius"/>
    </source>
</evidence>
<dbReference type="Pfam" id="PF02517">
    <property type="entry name" value="Rce1-like"/>
    <property type="match status" value="1"/>
</dbReference>